<sequence length="110" mass="12648">VNAQGKADIKVTKDGKSQKSIPAKYRKDKQIKSLQKNKAYLRKQYSRTRISLENAMLREEVFSKEELKNILIHPVVKAMLNKLVLYNKTKNTFGFYKEGGLEDSEGKLIS</sequence>
<evidence type="ECO:0000259" key="2">
    <source>
        <dbReference type="Pfam" id="PF13569"/>
    </source>
</evidence>
<comment type="caution">
    <text evidence="3">The sequence shown here is derived from an EMBL/GenBank/DDBJ whole genome shotgun (WGS) entry which is preliminary data.</text>
</comment>
<dbReference type="AlphaFoldDB" id="A0A839IWV1"/>
<feature type="region of interest" description="Disordered" evidence="1">
    <location>
        <begin position="1"/>
        <end position="27"/>
    </location>
</feature>
<evidence type="ECO:0000256" key="1">
    <source>
        <dbReference type="SAM" id="MobiDB-lite"/>
    </source>
</evidence>
<feature type="non-terminal residue" evidence="3">
    <location>
        <position position="1"/>
    </location>
</feature>
<dbReference type="Proteomes" id="UP000565262">
    <property type="component" value="Unassembled WGS sequence"/>
</dbReference>
<reference evidence="3 4" key="1">
    <citation type="submission" date="2020-08" db="EMBL/GenBank/DDBJ databases">
        <title>Oceanospirillum sp. nov. isolated from marine sediment.</title>
        <authorList>
            <person name="Ji X."/>
        </authorList>
    </citation>
    <scope>NUCLEOTIDE SEQUENCE [LARGE SCALE GENOMIC DNA]</scope>
    <source>
        <strain evidence="3 4">D5</strain>
    </source>
</reference>
<name>A0A839IWV1_9GAMM</name>
<dbReference type="Pfam" id="PF13569">
    <property type="entry name" value="DUF4132"/>
    <property type="match status" value="1"/>
</dbReference>
<evidence type="ECO:0000313" key="4">
    <source>
        <dbReference type="Proteomes" id="UP000565262"/>
    </source>
</evidence>
<dbReference type="InterPro" id="IPR025406">
    <property type="entry name" value="DUF4132"/>
</dbReference>
<dbReference type="EMBL" id="JACJFM010000285">
    <property type="protein sequence ID" value="MBB1489855.1"/>
    <property type="molecule type" value="Genomic_DNA"/>
</dbReference>
<protein>
    <submittedName>
        <fullName evidence="3">DUF4132 domain-containing protein</fullName>
    </submittedName>
</protein>
<organism evidence="3 4">
    <name type="scientific">Oceanospirillum sediminis</name>
    <dbReference type="NCBI Taxonomy" id="2760088"/>
    <lineage>
        <taxon>Bacteria</taxon>
        <taxon>Pseudomonadati</taxon>
        <taxon>Pseudomonadota</taxon>
        <taxon>Gammaproteobacteria</taxon>
        <taxon>Oceanospirillales</taxon>
        <taxon>Oceanospirillaceae</taxon>
        <taxon>Oceanospirillum</taxon>
    </lineage>
</organism>
<evidence type="ECO:0000313" key="3">
    <source>
        <dbReference type="EMBL" id="MBB1489855.1"/>
    </source>
</evidence>
<feature type="non-terminal residue" evidence="3">
    <location>
        <position position="110"/>
    </location>
</feature>
<gene>
    <name evidence="3" type="ORF">H4O21_24940</name>
</gene>
<keyword evidence="4" id="KW-1185">Reference proteome</keyword>
<feature type="compositionally biased region" description="Basic and acidic residues" evidence="1">
    <location>
        <begin position="7"/>
        <end position="17"/>
    </location>
</feature>
<proteinExistence type="predicted"/>
<accession>A0A839IWV1</accession>
<feature type="domain" description="DUF4132" evidence="2">
    <location>
        <begin position="15"/>
        <end position="93"/>
    </location>
</feature>